<sequence>MYSISSRSHTPRRSVQHSLPVPIPHSSAKDLPTANALRYKHLHGYTQTSTDDLSGPMSVTDSSEGDHEDYVVDTPVMDTPEMGIVIDERDGISISSESTASSSTGTVSTSPPVFPLSRSTTIAPGSLTFGTDTLIEDVEQVLAMEEKTQTPLVTSRSPVVHLPPTTSSSFANVYFPAGLTDNSSTTSSIRHRSFSASPQVARKALERRDDEFRCQTCYHAGICADLVMKDSNFRCNDIDSLPPPSGELSSGASTKMRGVIRGKTPWARQMLSGVDTDDVTGKAKLRLLDGGMDYVHYDEPEGLRTPGSRRELIDLEDLAKGMQAGSKAHPSTPQSALTTAVTTFASGSAGTSQSGSVRRPFRQTWTATKVEDSVSTSDNLNEATGGTLSTCANSRVRLEPVLEGLPAPTSAAKAPPIQDARRPRLGLVSGRGRSRSHHNPVRTLHNPTWGLLSGRSWDNERLEEKYDYDDKLYGLDVVERGRSRVR</sequence>
<evidence type="ECO:0000256" key="1">
    <source>
        <dbReference type="SAM" id="MobiDB-lite"/>
    </source>
</evidence>
<feature type="compositionally biased region" description="Polar residues" evidence="1">
    <location>
        <begin position="46"/>
        <end position="62"/>
    </location>
</feature>
<name>A0A8H3YGE9_9TREE</name>
<evidence type="ECO:0000313" key="3">
    <source>
        <dbReference type="Proteomes" id="UP000620104"/>
    </source>
</evidence>
<gene>
    <name evidence="2" type="ORF">NliqN6_3564</name>
</gene>
<evidence type="ECO:0000313" key="2">
    <source>
        <dbReference type="EMBL" id="GHJ87162.1"/>
    </source>
</evidence>
<organism evidence="2 3">
    <name type="scientific">Naganishia liquefaciens</name>
    <dbReference type="NCBI Taxonomy" id="104408"/>
    <lineage>
        <taxon>Eukaryota</taxon>
        <taxon>Fungi</taxon>
        <taxon>Dikarya</taxon>
        <taxon>Basidiomycota</taxon>
        <taxon>Agaricomycotina</taxon>
        <taxon>Tremellomycetes</taxon>
        <taxon>Filobasidiales</taxon>
        <taxon>Filobasidiaceae</taxon>
        <taxon>Naganishia</taxon>
    </lineage>
</organism>
<feature type="region of interest" description="Disordered" evidence="1">
    <location>
        <begin position="46"/>
        <end position="71"/>
    </location>
</feature>
<accession>A0A8H3YGE9</accession>
<keyword evidence="3" id="KW-1185">Reference proteome</keyword>
<dbReference type="EMBL" id="BLZA01000021">
    <property type="protein sequence ID" value="GHJ87162.1"/>
    <property type="molecule type" value="Genomic_DNA"/>
</dbReference>
<dbReference type="AlphaFoldDB" id="A0A8H3YGE9"/>
<proteinExistence type="predicted"/>
<feature type="region of interest" description="Disordered" evidence="1">
    <location>
        <begin position="1"/>
        <end position="29"/>
    </location>
</feature>
<dbReference type="Proteomes" id="UP000620104">
    <property type="component" value="Unassembled WGS sequence"/>
</dbReference>
<protein>
    <submittedName>
        <fullName evidence="2">Uncharacterized protein</fullName>
    </submittedName>
</protein>
<dbReference type="OrthoDB" id="2595351at2759"/>
<reference evidence="2" key="1">
    <citation type="submission" date="2020-07" db="EMBL/GenBank/DDBJ databases">
        <title>Draft Genome Sequence of a Deep-Sea Yeast, Naganishia (Cryptococcus) liquefaciens strain N6.</title>
        <authorList>
            <person name="Han Y.W."/>
            <person name="Kajitani R."/>
            <person name="Morimoto H."/>
            <person name="Parhat M."/>
            <person name="Tsubouchi H."/>
            <person name="Bakenova O."/>
            <person name="Ogata M."/>
            <person name="Argunhan B."/>
            <person name="Aoki R."/>
            <person name="Kajiwara S."/>
            <person name="Itoh T."/>
            <person name="Iwasaki H."/>
        </authorList>
    </citation>
    <scope>NUCLEOTIDE SEQUENCE</scope>
    <source>
        <strain evidence="2">N6</strain>
    </source>
</reference>
<comment type="caution">
    <text evidence="2">The sequence shown here is derived from an EMBL/GenBank/DDBJ whole genome shotgun (WGS) entry which is preliminary data.</text>
</comment>